<dbReference type="EMBL" id="CYZE01000001">
    <property type="protein sequence ID" value="CUN48065.1"/>
    <property type="molecule type" value="Genomic_DNA"/>
</dbReference>
<dbReference type="Pfam" id="PF08447">
    <property type="entry name" value="PAS_3"/>
    <property type="match status" value="2"/>
</dbReference>
<dbReference type="Pfam" id="PF00072">
    <property type="entry name" value="Response_reg"/>
    <property type="match status" value="1"/>
</dbReference>
<name>A0A173XBM3_9FIRM</name>
<dbReference type="InterPro" id="IPR043128">
    <property type="entry name" value="Rev_trsase/Diguanyl_cyclase"/>
</dbReference>
<dbReference type="SUPFAM" id="SSF55781">
    <property type="entry name" value="GAF domain-like"/>
    <property type="match status" value="1"/>
</dbReference>
<dbReference type="SMART" id="SM00267">
    <property type="entry name" value="GGDEF"/>
    <property type="match status" value="1"/>
</dbReference>
<dbReference type="InterPro" id="IPR003607">
    <property type="entry name" value="HD/PDEase_dom"/>
</dbReference>
<dbReference type="InterPro" id="IPR011006">
    <property type="entry name" value="CheY-like_superfamily"/>
</dbReference>
<comment type="function">
    <text evidence="2">May play the central regulatory role in sporulation. It may be an element of the effector pathway responsible for the activation of sporulation genes in response to nutritional stress. Spo0A may act in concert with spo0H (a sigma factor) to control the expression of some genes that are critical to the sporulation process.</text>
</comment>
<dbReference type="CDD" id="cd00130">
    <property type="entry name" value="PAS"/>
    <property type="match status" value="2"/>
</dbReference>
<dbReference type="InterPro" id="IPR001789">
    <property type="entry name" value="Sig_transdc_resp-reg_receiver"/>
</dbReference>
<proteinExistence type="predicted"/>
<organism evidence="8 9">
    <name type="scientific">Hungatella hathewayi</name>
    <dbReference type="NCBI Taxonomy" id="154046"/>
    <lineage>
        <taxon>Bacteria</taxon>
        <taxon>Bacillati</taxon>
        <taxon>Bacillota</taxon>
        <taxon>Clostridia</taxon>
        <taxon>Lachnospirales</taxon>
        <taxon>Lachnospiraceae</taxon>
        <taxon>Hungatella</taxon>
    </lineage>
</organism>
<dbReference type="NCBIfam" id="TIGR00229">
    <property type="entry name" value="sensory_box"/>
    <property type="match status" value="2"/>
</dbReference>
<feature type="domain" description="HD-GYP" evidence="7">
    <location>
        <begin position="143"/>
        <end position="351"/>
    </location>
</feature>
<evidence type="ECO:0000256" key="1">
    <source>
        <dbReference type="ARBA" id="ARBA00018672"/>
    </source>
</evidence>
<dbReference type="PROSITE" id="PS50887">
    <property type="entry name" value="GGDEF"/>
    <property type="match status" value="1"/>
</dbReference>
<feature type="domain" description="GGDEF" evidence="6">
    <location>
        <begin position="810"/>
        <end position="943"/>
    </location>
</feature>
<dbReference type="Gene3D" id="3.30.450.40">
    <property type="match status" value="1"/>
</dbReference>
<dbReference type="Proteomes" id="UP000095651">
    <property type="component" value="Unassembled WGS sequence"/>
</dbReference>
<dbReference type="InterPro" id="IPR000160">
    <property type="entry name" value="GGDEF_dom"/>
</dbReference>
<dbReference type="InterPro" id="IPR013655">
    <property type="entry name" value="PAS_fold_3"/>
</dbReference>
<dbReference type="RefSeq" id="WP_055652734.1">
    <property type="nucleotide sequence ID" value="NZ_CABIXC010000001.1"/>
</dbReference>
<reference evidence="8 9" key="1">
    <citation type="submission" date="2015-09" db="EMBL/GenBank/DDBJ databases">
        <authorList>
            <consortium name="Pathogen Informatics"/>
        </authorList>
    </citation>
    <scope>NUCLEOTIDE SEQUENCE [LARGE SCALE GENOMIC DNA]</scope>
    <source>
        <strain evidence="8 9">2789STDY5608850</strain>
    </source>
</reference>
<dbReference type="Pfam" id="PF00990">
    <property type="entry name" value="GGDEF"/>
    <property type="match status" value="1"/>
</dbReference>
<dbReference type="GO" id="GO:0016787">
    <property type="term" value="F:hydrolase activity"/>
    <property type="evidence" value="ECO:0007669"/>
    <property type="project" value="UniProtKB-KW"/>
</dbReference>
<dbReference type="Pfam" id="PF13426">
    <property type="entry name" value="PAS_9"/>
    <property type="match status" value="1"/>
</dbReference>
<dbReference type="GO" id="GO:0000160">
    <property type="term" value="P:phosphorelay signal transduction system"/>
    <property type="evidence" value="ECO:0007669"/>
    <property type="project" value="InterPro"/>
</dbReference>
<dbReference type="PROSITE" id="PS50113">
    <property type="entry name" value="PAC"/>
    <property type="match status" value="1"/>
</dbReference>
<dbReference type="SUPFAM" id="SSF52172">
    <property type="entry name" value="CheY-like"/>
    <property type="match status" value="1"/>
</dbReference>
<dbReference type="Gene3D" id="1.10.3210.10">
    <property type="entry name" value="Hypothetical protein af1432"/>
    <property type="match status" value="1"/>
</dbReference>
<dbReference type="SMART" id="SM00448">
    <property type="entry name" value="REC"/>
    <property type="match status" value="1"/>
</dbReference>
<evidence type="ECO:0000256" key="3">
    <source>
        <dbReference type="PROSITE-ProRule" id="PRU00169"/>
    </source>
</evidence>
<evidence type="ECO:0000259" key="4">
    <source>
        <dbReference type="PROSITE" id="PS50110"/>
    </source>
</evidence>
<evidence type="ECO:0000256" key="2">
    <source>
        <dbReference type="ARBA" id="ARBA00024867"/>
    </source>
</evidence>
<dbReference type="InterPro" id="IPR035965">
    <property type="entry name" value="PAS-like_dom_sf"/>
</dbReference>
<feature type="modified residue" description="4-aspartylphosphate" evidence="3">
    <location>
        <position position="56"/>
    </location>
</feature>
<feature type="domain" description="Response regulatory" evidence="4">
    <location>
        <begin position="6"/>
        <end position="123"/>
    </location>
</feature>
<dbReference type="CDD" id="cd01949">
    <property type="entry name" value="GGDEF"/>
    <property type="match status" value="1"/>
</dbReference>
<dbReference type="Pfam" id="PF13487">
    <property type="entry name" value="HD_5"/>
    <property type="match status" value="1"/>
</dbReference>
<dbReference type="Gene3D" id="3.30.70.270">
    <property type="match status" value="1"/>
</dbReference>
<dbReference type="InterPro" id="IPR000700">
    <property type="entry name" value="PAS-assoc_C"/>
</dbReference>
<dbReference type="SUPFAM" id="SSF109604">
    <property type="entry name" value="HD-domain/PDEase-like"/>
    <property type="match status" value="1"/>
</dbReference>
<evidence type="ECO:0000259" key="5">
    <source>
        <dbReference type="PROSITE" id="PS50113"/>
    </source>
</evidence>
<dbReference type="AlphaFoldDB" id="A0A173XBM3"/>
<gene>
    <name evidence="8" type="primary">rpfG_1</name>
    <name evidence="8" type="ORF">ERS852407_00324</name>
</gene>
<evidence type="ECO:0000313" key="9">
    <source>
        <dbReference type="Proteomes" id="UP000095651"/>
    </source>
</evidence>
<evidence type="ECO:0000259" key="7">
    <source>
        <dbReference type="PROSITE" id="PS51832"/>
    </source>
</evidence>
<dbReference type="SUPFAM" id="SSF55073">
    <property type="entry name" value="Nucleotide cyclase"/>
    <property type="match status" value="1"/>
</dbReference>
<dbReference type="InterPro" id="IPR000014">
    <property type="entry name" value="PAS"/>
</dbReference>
<dbReference type="Gene3D" id="3.40.50.2300">
    <property type="match status" value="1"/>
</dbReference>
<keyword evidence="3" id="KW-0597">Phosphoprotein</keyword>
<evidence type="ECO:0000259" key="6">
    <source>
        <dbReference type="PROSITE" id="PS50887"/>
    </source>
</evidence>
<dbReference type="PANTHER" id="PTHR45228">
    <property type="entry name" value="CYCLIC DI-GMP PHOSPHODIESTERASE TM_0186-RELATED"/>
    <property type="match status" value="1"/>
</dbReference>
<dbReference type="SUPFAM" id="SSF55785">
    <property type="entry name" value="PYP-like sensor domain (PAS domain)"/>
    <property type="match status" value="3"/>
</dbReference>
<dbReference type="InterPro" id="IPR037522">
    <property type="entry name" value="HD_GYP_dom"/>
</dbReference>
<dbReference type="NCBIfam" id="TIGR00254">
    <property type="entry name" value="GGDEF"/>
    <property type="match status" value="1"/>
</dbReference>
<dbReference type="CDD" id="cd00077">
    <property type="entry name" value="HDc"/>
    <property type="match status" value="1"/>
</dbReference>
<dbReference type="SMART" id="SM00091">
    <property type="entry name" value="PAS"/>
    <property type="match status" value="3"/>
</dbReference>
<protein>
    <recommendedName>
        <fullName evidence="1">Stage 0 sporulation protein A homolog</fullName>
    </recommendedName>
</protein>
<sequence length="1275" mass="146752">MDGKETILIADDADLNRAILRNLFEDEYNLLEAENGEQALILLRQYRERITVVLLDLVMPEKDGYEVLKEMQETRFLYHSPVIVITADDSMGNRTRVFELGASDVIAKPFDPAEIKNRVKNIIELGRYRRQLETMVAEQSARTREANAAVIDMLTSVIEYRSLESGQHIRRIRMFTQILLEDVAENYQVYNLDSRKIQLITEASSLHDIGKIAIPDSILNKPGKLTYEEFEVMKTHTLKGCELLTDLDSLRDQEYFEYAYRICRYHHERWDGNGYPDGLKGDSIPICAQVVAIADCYDALTTDRVYKKAIAPSQAFSMILNGECGKFSPRLLECFKNVRDKFAQLSAEYADHLPGKLKTAPHIPSASLYDTGDNTLEQSQLKYFTLLRHMDSTVMELDYDTGVYHLVYLADQDFSALRSGNRFEYAIRNFAEAAVHPEDRAQVLALLDNYIRELFDEGLTCRDRRYRILDRIRDTYVWCRASLLRINLENPRQHRVLLVWRKEEFPQTVQRDQPGHPVPFEPLPVAYPAADLLLGGIQKCRCDQHFTLIQISHSLVNLLHYSEREIETQFHNHLMELVYPPDREKLAKQFKEQRNEGKILELEYRLVAKDGHTVWVSDHCIITVENGAEVAYCVILDAARHHQAEEQLRLSLERHNIIMEQTNDIIFEWDIRNDELYLSPNWKNLYGYQPITKNVSSDISRISHIHPDDVPVFQDLMQTMRTGLPYKEAEFRIADGAGVYRWRLARATAQFDSDNKPFKAVGVIVDIDSQKAEKASLEDRAARDVLTGLYNKVSAQGRIEAHFSVCAPDDLSALMILDVDDFKQINDRYGHMFGDAVLVELSSNVAKLFRGQDTVARIGGDEFLIFMPNVRKEEVAEQRAEEILSVLRDLLHENMRDMTFSCSVGLAFARGGALSFRDLFEHADRALYRAKAAGKQQAVCYQDEMLNGLVGRPEEEAAVCRTEIDSDRLKQWNLPTLISRAFDILYGAKDFGKAVQSILALIGEMFEISRTYIVESSKDGRRCNNTFEWCAEGIEPQIHYLQQVPYVSSGFDYRKNFGEDGLFYCQNISKLADREKGFLEGRAVLSTLQYAIRENGIFYGLVGFDDCGIRRFWTREQIEALTFTGKLLSVFLLKYRTQDALSESVLNLHSVLDQQEVWLYVLDPDTYTLRYLNRKTKELVPEAEPGRPCYEVFYKRDSPCENCALKQARETGQSTMELYNDILGIWVLTDASIVQWNRMEACLVCCRDISRYKDKKSQDLKQQTKESGGGAYEYR</sequence>
<dbReference type="PROSITE" id="PS51832">
    <property type="entry name" value="HD_GYP"/>
    <property type="match status" value="1"/>
</dbReference>
<dbReference type="PANTHER" id="PTHR45228:SF1">
    <property type="entry name" value="CYCLIC DI-GMP PHOSPHODIESTERASE TM_0186"/>
    <property type="match status" value="1"/>
</dbReference>
<dbReference type="InterPro" id="IPR029016">
    <property type="entry name" value="GAF-like_dom_sf"/>
</dbReference>
<dbReference type="InterPro" id="IPR029787">
    <property type="entry name" value="Nucleotide_cyclase"/>
</dbReference>
<feature type="domain" description="PAC" evidence="5">
    <location>
        <begin position="727"/>
        <end position="779"/>
    </location>
</feature>
<dbReference type="Gene3D" id="3.30.450.20">
    <property type="entry name" value="PAS domain"/>
    <property type="match status" value="2"/>
</dbReference>
<evidence type="ECO:0000313" key="8">
    <source>
        <dbReference type="EMBL" id="CUN48065.1"/>
    </source>
</evidence>
<dbReference type="PROSITE" id="PS50110">
    <property type="entry name" value="RESPONSE_REGULATORY"/>
    <property type="match status" value="1"/>
</dbReference>
<keyword evidence="8" id="KW-0378">Hydrolase</keyword>
<accession>A0A173XBM3</accession>
<dbReference type="InterPro" id="IPR052020">
    <property type="entry name" value="Cyclic_di-GMP/3'3'-cGAMP_PDE"/>
</dbReference>